<sequence length="332" mass="33640">MVSEPRKIVLTGLFVGAVAIAAYISQADKSWLSTDELGLERDNASRTTRGDTITGSVSSGPVAAHSDSAAAIAGDLQAARNSLQRNDLVSARAQLDAVRSAHRDDDQVLALQREVEARAKQTQHALAVVHGKKPTQQGAKSARSSAPSSGKTGHSHESYVATREHSNRASSSDSKTRHAPETAVAAVGAGSLSSGRTSGVGAPAAANSSSSVPAEAKVLSNVINAPAVSAPIRLIQPTEPTEPTEPTSAPPGPLTPQAPQAQLTPQAIPAPSPPQIAPAASTLLKSGSGPKTRAQVRAEIARARADGSLPTFGNPDPAGPGGAPSMTGAPRP</sequence>
<gene>
    <name evidence="2" type="ORF">FSO04_15300</name>
</gene>
<organism evidence="2 3">
    <name type="scientific">Paraburkholderia madseniana</name>
    <dbReference type="NCBI Taxonomy" id="2599607"/>
    <lineage>
        <taxon>Bacteria</taxon>
        <taxon>Pseudomonadati</taxon>
        <taxon>Pseudomonadota</taxon>
        <taxon>Betaproteobacteria</taxon>
        <taxon>Burkholderiales</taxon>
        <taxon>Burkholderiaceae</taxon>
        <taxon>Paraburkholderia</taxon>
    </lineage>
</organism>
<feature type="compositionally biased region" description="Low complexity" evidence="1">
    <location>
        <begin position="183"/>
        <end position="210"/>
    </location>
</feature>
<dbReference type="EMBL" id="VOSW01000025">
    <property type="protein sequence ID" value="KAE8759118.1"/>
    <property type="molecule type" value="Genomic_DNA"/>
</dbReference>
<proteinExistence type="predicted"/>
<dbReference type="Pfam" id="PF13663">
    <property type="entry name" value="DUF4148"/>
    <property type="match status" value="1"/>
</dbReference>
<evidence type="ECO:0000313" key="2">
    <source>
        <dbReference type="EMBL" id="KAE8759118.1"/>
    </source>
</evidence>
<feature type="compositionally biased region" description="Low complexity" evidence="1">
    <location>
        <begin position="257"/>
        <end position="267"/>
    </location>
</feature>
<feature type="region of interest" description="Disordered" evidence="1">
    <location>
        <begin position="237"/>
        <end position="332"/>
    </location>
</feature>
<dbReference type="InterPro" id="IPR025421">
    <property type="entry name" value="DUF4148"/>
</dbReference>
<feature type="region of interest" description="Disordered" evidence="1">
    <location>
        <begin position="42"/>
        <end position="61"/>
    </location>
</feature>
<feature type="region of interest" description="Disordered" evidence="1">
    <location>
        <begin position="122"/>
        <end position="210"/>
    </location>
</feature>
<feature type="compositionally biased region" description="Polar residues" evidence="1">
    <location>
        <begin position="45"/>
        <end position="59"/>
    </location>
</feature>
<comment type="caution">
    <text evidence="2">The sequence shown here is derived from an EMBL/GenBank/DDBJ whole genome shotgun (WGS) entry which is preliminary data.</text>
</comment>
<dbReference type="Proteomes" id="UP000463700">
    <property type="component" value="Unassembled WGS sequence"/>
</dbReference>
<evidence type="ECO:0000256" key="1">
    <source>
        <dbReference type="SAM" id="MobiDB-lite"/>
    </source>
</evidence>
<dbReference type="OrthoDB" id="9089849at2"/>
<feature type="compositionally biased region" description="Polar residues" evidence="1">
    <location>
        <begin position="134"/>
        <end position="152"/>
    </location>
</feature>
<dbReference type="AlphaFoldDB" id="A0A6N6WGR4"/>
<accession>A0A6N6WGR4</accession>
<feature type="compositionally biased region" description="Low complexity" evidence="1">
    <location>
        <begin position="237"/>
        <end position="247"/>
    </location>
</feature>
<name>A0A6N6WGR4_9BURK</name>
<evidence type="ECO:0000313" key="3">
    <source>
        <dbReference type="Proteomes" id="UP000463700"/>
    </source>
</evidence>
<protein>
    <submittedName>
        <fullName evidence="2">DUF4148 domain-containing protein</fullName>
    </submittedName>
</protein>
<feature type="compositionally biased region" description="Basic and acidic residues" evidence="1">
    <location>
        <begin position="154"/>
        <end position="167"/>
    </location>
</feature>
<dbReference type="RefSeq" id="WP_154560482.1">
    <property type="nucleotide sequence ID" value="NZ_VOSW01000025.1"/>
</dbReference>
<reference evidence="2 3" key="1">
    <citation type="journal article" date="2020" name="Int. J. Syst. Evol. Microbiol.">
        <title>Paraburkholderia madseniana sp. nov., a phenolic acid-degrading bacterium isolated from acidic forest soil.</title>
        <authorList>
            <person name="Wilhelm R.C."/>
            <person name="Murphy S.J.L."/>
            <person name="Feriancek N.M."/>
            <person name="Karasz D.C."/>
            <person name="DeRito C.M."/>
            <person name="Newman J.D."/>
            <person name="Buckley D.H."/>
        </authorList>
    </citation>
    <scope>NUCLEOTIDE SEQUENCE [LARGE SCALE GENOMIC DNA]</scope>
    <source>
        <strain evidence="2 3">RP11</strain>
    </source>
</reference>